<comment type="caution">
    <text evidence="1">The sequence shown here is derived from an EMBL/GenBank/DDBJ whole genome shotgun (WGS) entry which is preliminary data.</text>
</comment>
<evidence type="ECO:0000313" key="2">
    <source>
        <dbReference type="Proteomes" id="UP001165667"/>
    </source>
</evidence>
<sequence length="61" mass="6769">MTTHFVLTKGAVSKFGNTLMGVNMWLADERDLRGVEVRYPDGRTWPGIGGFGYLRAPRVIG</sequence>
<gene>
    <name evidence="1" type="ORF">M8523_23685</name>
</gene>
<proteinExistence type="predicted"/>
<dbReference type="EMBL" id="JAMOIM010000020">
    <property type="protein sequence ID" value="MCW6511012.1"/>
    <property type="molecule type" value="Genomic_DNA"/>
</dbReference>
<dbReference type="AlphaFoldDB" id="A0AA42CQ23"/>
<name>A0AA42CQ23_9HYPH</name>
<dbReference type="Proteomes" id="UP001165667">
    <property type="component" value="Unassembled WGS sequence"/>
</dbReference>
<keyword evidence="2" id="KW-1185">Reference proteome</keyword>
<dbReference type="RefSeq" id="WP_282587390.1">
    <property type="nucleotide sequence ID" value="NZ_JAMOIM010000020.1"/>
</dbReference>
<evidence type="ECO:0000313" key="1">
    <source>
        <dbReference type="EMBL" id="MCW6511012.1"/>
    </source>
</evidence>
<reference evidence="1" key="1">
    <citation type="submission" date="2022-05" db="EMBL/GenBank/DDBJ databases">
        <authorList>
            <person name="Pankratov T."/>
        </authorList>
    </citation>
    <scope>NUCLEOTIDE SEQUENCE</scope>
    <source>
        <strain evidence="1">BP6-180914</strain>
    </source>
</reference>
<protein>
    <submittedName>
        <fullName evidence="1">Uncharacterized protein</fullName>
    </submittedName>
</protein>
<organism evidence="1 2">
    <name type="scientific">Lichenifustis flavocetrariae</name>
    <dbReference type="NCBI Taxonomy" id="2949735"/>
    <lineage>
        <taxon>Bacteria</taxon>
        <taxon>Pseudomonadati</taxon>
        <taxon>Pseudomonadota</taxon>
        <taxon>Alphaproteobacteria</taxon>
        <taxon>Hyphomicrobiales</taxon>
        <taxon>Lichenihabitantaceae</taxon>
        <taxon>Lichenifustis</taxon>
    </lineage>
</organism>
<accession>A0AA42CQ23</accession>